<evidence type="ECO:0000313" key="3">
    <source>
        <dbReference type="Proteomes" id="UP000554286"/>
    </source>
</evidence>
<accession>A0A7W6W8K1</accession>
<keyword evidence="3" id="KW-1185">Reference proteome</keyword>
<organism evidence="2 3">
    <name type="scientific">Roseospira visakhapatnamensis</name>
    <dbReference type="NCBI Taxonomy" id="390880"/>
    <lineage>
        <taxon>Bacteria</taxon>
        <taxon>Pseudomonadati</taxon>
        <taxon>Pseudomonadota</taxon>
        <taxon>Alphaproteobacteria</taxon>
        <taxon>Rhodospirillales</taxon>
        <taxon>Rhodospirillaceae</taxon>
        <taxon>Roseospira</taxon>
    </lineage>
</organism>
<evidence type="ECO:0000256" key="1">
    <source>
        <dbReference type="SAM" id="Phobius"/>
    </source>
</evidence>
<dbReference type="Proteomes" id="UP000554286">
    <property type="component" value="Unassembled WGS sequence"/>
</dbReference>
<keyword evidence="1" id="KW-0472">Membrane</keyword>
<name>A0A7W6W8K1_9PROT</name>
<dbReference type="EMBL" id="JACIGK010000003">
    <property type="protein sequence ID" value="MBB4265085.1"/>
    <property type="molecule type" value="Genomic_DNA"/>
</dbReference>
<comment type="caution">
    <text evidence="2">The sequence shown here is derived from an EMBL/GenBank/DDBJ whole genome shotgun (WGS) entry which is preliminary data.</text>
</comment>
<feature type="transmembrane region" description="Helical" evidence="1">
    <location>
        <begin position="55"/>
        <end position="78"/>
    </location>
</feature>
<keyword evidence="1" id="KW-0812">Transmembrane</keyword>
<feature type="transmembrane region" description="Helical" evidence="1">
    <location>
        <begin position="12"/>
        <end position="35"/>
    </location>
</feature>
<gene>
    <name evidence="2" type="ORF">GGD89_000696</name>
</gene>
<proteinExistence type="predicted"/>
<sequence length="82" mass="8694">MPLQPQERHAVLFMLRHLAYGLTGALTFGVSLLGLDVGGIGTLVLASDQWALNLALLFAGLFITFGSVAMGVGVMSLAEDRY</sequence>
<protein>
    <submittedName>
        <fullName evidence="2">Uncharacterized protein</fullName>
    </submittedName>
</protein>
<evidence type="ECO:0000313" key="2">
    <source>
        <dbReference type="EMBL" id="MBB4265085.1"/>
    </source>
</evidence>
<keyword evidence="1" id="KW-1133">Transmembrane helix</keyword>
<dbReference type="AlphaFoldDB" id="A0A7W6W8K1"/>
<dbReference type="RefSeq" id="WP_184042694.1">
    <property type="nucleotide sequence ID" value="NZ_JACIGK010000003.1"/>
</dbReference>
<reference evidence="2 3" key="1">
    <citation type="submission" date="2020-08" db="EMBL/GenBank/DDBJ databases">
        <title>Genome sequencing of Purple Non-Sulfur Bacteria from various extreme environments.</title>
        <authorList>
            <person name="Mayer M."/>
        </authorList>
    </citation>
    <scope>NUCLEOTIDE SEQUENCE [LARGE SCALE GENOMIC DNA]</scope>
    <source>
        <strain evidence="2 3">JA131</strain>
    </source>
</reference>